<dbReference type="OrthoDB" id="619536at2759"/>
<organism evidence="1 2">
    <name type="scientific">Mycena sanguinolenta</name>
    <dbReference type="NCBI Taxonomy" id="230812"/>
    <lineage>
        <taxon>Eukaryota</taxon>
        <taxon>Fungi</taxon>
        <taxon>Dikarya</taxon>
        <taxon>Basidiomycota</taxon>
        <taxon>Agaricomycotina</taxon>
        <taxon>Agaricomycetes</taxon>
        <taxon>Agaricomycetidae</taxon>
        <taxon>Agaricales</taxon>
        <taxon>Marasmiineae</taxon>
        <taxon>Mycenaceae</taxon>
        <taxon>Mycena</taxon>
    </lineage>
</organism>
<gene>
    <name evidence="1" type="ORF">MSAN_00437100</name>
</gene>
<keyword evidence="2" id="KW-1185">Reference proteome</keyword>
<protein>
    <submittedName>
        <fullName evidence="1">Uncharacterized protein</fullName>
    </submittedName>
</protein>
<comment type="caution">
    <text evidence="1">The sequence shown here is derived from an EMBL/GenBank/DDBJ whole genome shotgun (WGS) entry which is preliminary data.</text>
</comment>
<dbReference type="AlphaFoldDB" id="A0A8H7DLD9"/>
<name>A0A8H7DLD9_9AGAR</name>
<sequence length="206" mass="23078">MKLLSAFASVARRVFGISKKDNSYPADFRPNFDSTFSVSIQKPLATVFPVLGTNLGLREHILLESIASDCQLGVLDSVNVEGPLEDAFVRTALAAPPGQGFPRQHFTYIETIKIIPCLQFLDIVVHLTGTYTWDEERKITLYETSTDKSVLIKKVYTFEPLNDGAATNVSEVMHGQCPILEQPIDQYQTRKVHRAQMSLYHTLFGI</sequence>
<accession>A0A8H7DLD9</accession>
<evidence type="ECO:0000313" key="1">
    <source>
        <dbReference type="EMBL" id="KAF7375491.1"/>
    </source>
</evidence>
<dbReference type="EMBL" id="JACAZH010000002">
    <property type="protein sequence ID" value="KAF7375491.1"/>
    <property type="molecule type" value="Genomic_DNA"/>
</dbReference>
<reference evidence="1" key="1">
    <citation type="submission" date="2020-05" db="EMBL/GenBank/DDBJ databases">
        <title>Mycena genomes resolve the evolution of fungal bioluminescence.</title>
        <authorList>
            <person name="Tsai I.J."/>
        </authorList>
    </citation>
    <scope>NUCLEOTIDE SEQUENCE</scope>
    <source>
        <strain evidence="1">160909Yilan</strain>
    </source>
</reference>
<evidence type="ECO:0000313" key="2">
    <source>
        <dbReference type="Proteomes" id="UP000623467"/>
    </source>
</evidence>
<proteinExistence type="predicted"/>
<dbReference type="Proteomes" id="UP000623467">
    <property type="component" value="Unassembled WGS sequence"/>
</dbReference>